<evidence type="ECO:0000256" key="1">
    <source>
        <dbReference type="SAM" id="MobiDB-lite"/>
    </source>
</evidence>
<evidence type="ECO:0000313" key="3">
    <source>
        <dbReference type="Proteomes" id="UP000046393"/>
    </source>
</evidence>
<evidence type="ECO:0000256" key="2">
    <source>
        <dbReference type="SAM" id="Phobius"/>
    </source>
</evidence>
<name>A0A0N5AJN3_9BILA</name>
<reference evidence="4" key="1">
    <citation type="submission" date="2016-04" db="UniProtKB">
        <authorList>
            <consortium name="WormBaseParasite"/>
        </authorList>
    </citation>
    <scope>IDENTIFICATION</scope>
</reference>
<proteinExistence type="predicted"/>
<keyword evidence="2" id="KW-0812">Transmembrane</keyword>
<dbReference type="AlphaFoldDB" id="A0A0N5AJN3"/>
<feature type="transmembrane region" description="Helical" evidence="2">
    <location>
        <begin position="66"/>
        <end position="89"/>
    </location>
</feature>
<accession>A0A0N5AJN3</accession>
<sequence length="340" mass="38247">MVCPCISPPPVFDIPPPPDPSLIWHLITDNDDDTVEELQQVQHCDAELLNTVNLIDWILSGALLDYLPYIIAAISIVISAILVLILLLFRLKRRGNKKKFVKNTNEHAGDIILNGDHNLRFDNVDGVSKKNVLIYGNSIHNNDFYSKAVPYSTTNCNRFMGTFDKSALERQPSTTLRLHSRPDGYYAASRMYEEIPTGRPDSASVFDDVKILQLNQADRDLRLRDSVRKPPPTCRPPPPPQGSPFSTGSSINSIEHELQEIHSSPSPKRSIDDDRKSRHSGENGRESGYGTAPSRLWNSPRLIPRFKEIKNRPGNETSPRQVPLAVYAHQNHAHSTMTYV</sequence>
<organism evidence="3 4">
    <name type="scientific">Syphacia muris</name>
    <dbReference type="NCBI Taxonomy" id="451379"/>
    <lineage>
        <taxon>Eukaryota</taxon>
        <taxon>Metazoa</taxon>
        <taxon>Ecdysozoa</taxon>
        <taxon>Nematoda</taxon>
        <taxon>Chromadorea</taxon>
        <taxon>Rhabditida</taxon>
        <taxon>Spirurina</taxon>
        <taxon>Oxyuridomorpha</taxon>
        <taxon>Oxyuroidea</taxon>
        <taxon>Oxyuridae</taxon>
        <taxon>Syphacia</taxon>
    </lineage>
</organism>
<dbReference type="Proteomes" id="UP000046393">
    <property type="component" value="Unplaced"/>
</dbReference>
<keyword evidence="3" id="KW-1185">Reference proteome</keyword>
<keyword evidence="2" id="KW-0472">Membrane</keyword>
<feature type="compositionally biased region" description="Pro residues" evidence="1">
    <location>
        <begin position="229"/>
        <end position="242"/>
    </location>
</feature>
<protein>
    <submittedName>
        <fullName evidence="4">Pecanex-like protein</fullName>
    </submittedName>
</protein>
<evidence type="ECO:0000313" key="4">
    <source>
        <dbReference type="WBParaSite" id="SMUV_0000467801-mRNA-1"/>
    </source>
</evidence>
<dbReference type="WBParaSite" id="SMUV_0000467801-mRNA-1">
    <property type="protein sequence ID" value="SMUV_0000467801-mRNA-1"/>
    <property type="gene ID" value="SMUV_0000467801"/>
</dbReference>
<feature type="compositionally biased region" description="Basic and acidic residues" evidence="1">
    <location>
        <begin position="269"/>
        <end position="285"/>
    </location>
</feature>
<feature type="region of interest" description="Disordered" evidence="1">
    <location>
        <begin position="220"/>
        <end position="298"/>
    </location>
</feature>
<keyword evidence="2" id="KW-1133">Transmembrane helix</keyword>